<dbReference type="RefSeq" id="WP_097883336.1">
    <property type="nucleotide sequence ID" value="NZ_NUIL01000015.1"/>
</dbReference>
<proteinExistence type="predicted"/>
<gene>
    <name evidence="1" type="ORF">CN984_12200</name>
</gene>
<protein>
    <submittedName>
        <fullName evidence="1">Uncharacterized protein</fullName>
    </submittedName>
</protein>
<name>A0A2A7FND5_BACCE</name>
<comment type="caution">
    <text evidence="1">The sequence shown here is derived from an EMBL/GenBank/DDBJ whole genome shotgun (WGS) entry which is preliminary data.</text>
</comment>
<reference evidence="1 2" key="1">
    <citation type="submission" date="2017-09" db="EMBL/GenBank/DDBJ databases">
        <title>Large-scale bioinformatics analysis of Bacillus genomes uncovers conserved roles of natural products in bacterial physiology.</title>
        <authorList>
            <consortium name="Agbiome Team Llc"/>
            <person name="Bleich R.M."/>
            <person name="Grubbs K.J."/>
            <person name="Santa Maria K.C."/>
            <person name="Allen S.E."/>
            <person name="Farag S."/>
            <person name="Shank E.A."/>
            <person name="Bowers A."/>
        </authorList>
    </citation>
    <scope>NUCLEOTIDE SEQUENCE [LARGE SCALE GENOMIC DNA]</scope>
    <source>
        <strain evidence="1 2">AFS050027</strain>
    </source>
</reference>
<accession>A0A2A7FND5</accession>
<sequence length="64" mass="6970">MAKVQVEMEQEDLLAIIGTLIKVQSSYGVDNERFTALVASLTVQASQLISSEELAKMINEGLSK</sequence>
<organism evidence="1 2">
    <name type="scientific">Bacillus cereus</name>
    <dbReference type="NCBI Taxonomy" id="1396"/>
    <lineage>
        <taxon>Bacteria</taxon>
        <taxon>Bacillati</taxon>
        <taxon>Bacillota</taxon>
        <taxon>Bacilli</taxon>
        <taxon>Bacillales</taxon>
        <taxon>Bacillaceae</taxon>
        <taxon>Bacillus</taxon>
        <taxon>Bacillus cereus group</taxon>
    </lineage>
</organism>
<dbReference type="EMBL" id="NUIL01000015">
    <property type="protein sequence ID" value="PGO29199.1"/>
    <property type="molecule type" value="Genomic_DNA"/>
</dbReference>
<dbReference type="AlphaFoldDB" id="A0A2A7FND5"/>
<evidence type="ECO:0000313" key="1">
    <source>
        <dbReference type="EMBL" id="PGO29199.1"/>
    </source>
</evidence>
<evidence type="ECO:0000313" key="2">
    <source>
        <dbReference type="Proteomes" id="UP000223777"/>
    </source>
</evidence>
<dbReference type="Proteomes" id="UP000223777">
    <property type="component" value="Unassembled WGS sequence"/>
</dbReference>